<evidence type="ECO:0000256" key="6">
    <source>
        <dbReference type="ARBA" id="ARBA00022842"/>
    </source>
</evidence>
<evidence type="ECO:0000256" key="5">
    <source>
        <dbReference type="ARBA" id="ARBA00022737"/>
    </source>
</evidence>
<proteinExistence type="predicted"/>
<keyword evidence="3" id="KW-0433">Leucine-rich repeat</keyword>
<dbReference type="InterPro" id="IPR050216">
    <property type="entry name" value="LRR_domain-containing"/>
</dbReference>
<accession>A0A4P9YQF3</accession>
<feature type="compositionally biased region" description="Polar residues" evidence="7">
    <location>
        <begin position="1"/>
        <end position="11"/>
    </location>
</feature>
<feature type="domain" description="Ras-associating" evidence="9">
    <location>
        <begin position="206"/>
        <end position="274"/>
    </location>
</feature>
<dbReference type="InterPro" id="IPR001054">
    <property type="entry name" value="A/G_cyclase"/>
</dbReference>
<reference evidence="11" key="1">
    <citation type="journal article" date="2018" name="Nat. Microbiol.">
        <title>Leveraging single-cell genomics to expand the fungal tree of life.</title>
        <authorList>
            <person name="Ahrendt S.R."/>
            <person name="Quandt C.A."/>
            <person name="Ciobanu D."/>
            <person name="Clum A."/>
            <person name="Salamov A."/>
            <person name="Andreopoulos B."/>
            <person name="Cheng J.F."/>
            <person name="Woyke T."/>
            <person name="Pelin A."/>
            <person name="Henrissat B."/>
            <person name="Reynolds N.K."/>
            <person name="Benny G.L."/>
            <person name="Smith M.E."/>
            <person name="James T.Y."/>
            <person name="Grigoriev I.V."/>
        </authorList>
    </citation>
    <scope>NUCLEOTIDE SEQUENCE [LARGE SCALE GENOMIC DNA]</scope>
    <source>
        <strain evidence="11">CSF55</strain>
    </source>
</reference>
<dbReference type="InterPro" id="IPR055071">
    <property type="entry name" value="RA_PHLPP-like"/>
</dbReference>
<feature type="domain" description="Guanylate cyclase" evidence="8">
    <location>
        <begin position="967"/>
        <end position="1004"/>
    </location>
</feature>
<evidence type="ECO:0000256" key="1">
    <source>
        <dbReference type="ARBA" id="ARBA00001593"/>
    </source>
</evidence>
<dbReference type="PROSITE" id="PS50200">
    <property type="entry name" value="RA"/>
    <property type="match status" value="1"/>
</dbReference>
<evidence type="ECO:0000259" key="8">
    <source>
        <dbReference type="PROSITE" id="PS50125"/>
    </source>
</evidence>
<dbReference type="GO" id="GO:0009190">
    <property type="term" value="P:cyclic nucleotide biosynthetic process"/>
    <property type="evidence" value="ECO:0007669"/>
    <property type="project" value="InterPro"/>
</dbReference>
<dbReference type="InterPro" id="IPR001611">
    <property type="entry name" value="Leu-rich_rpt"/>
</dbReference>
<evidence type="ECO:0000256" key="3">
    <source>
        <dbReference type="ARBA" id="ARBA00022614"/>
    </source>
</evidence>
<dbReference type="SMART" id="SM00314">
    <property type="entry name" value="RA"/>
    <property type="match status" value="1"/>
</dbReference>
<dbReference type="InterPro" id="IPR032675">
    <property type="entry name" value="LRR_dom_sf"/>
</dbReference>
<evidence type="ECO:0000256" key="7">
    <source>
        <dbReference type="SAM" id="MobiDB-lite"/>
    </source>
</evidence>
<dbReference type="PANTHER" id="PTHR48051">
    <property type="match status" value="1"/>
</dbReference>
<dbReference type="GO" id="GO:0004016">
    <property type="term" value="F:adenylate cyclase activity"/>
    <property type="evidence" value="ECO:0007669"/>
    <property type="project" value="UniProtKB-EC"/>
</dbReference>
<gene>
    <name evidence="10" type="ORF">ROZALSC1DRAFT_20642</name>
</gene>
<dbReference type="PROSITE" id="PS50125">
    <property type="entry name" value="GUANYLATE_CYCLASE_2"/>
    <property type="match status" value="1"/>
</dbReference>
<dbReference type="GO" id="GO:0046872">
    <property type="term" value="F:metal ion binding"/>
    <property type="evidence" value="ECO:0007669"/>
    <property type="project" value="UniProtKB-KW"/>
</dbReference>
<dbReference type="InterPro" id="IPR029787">
    <property type="entry name" value="Nucleotide_cyclase"/>
</dbReference>
<keyword evidence="4" id="KW-0479">Metal-binding</keyword>
<comment type="catalytic activity">
    <reaction evidence="1">
        <text>ATP = 3',5'-cyclic AMP + diphosphate</text>
        <dbReference type="Rhea" id="RHEA:15389"/>
        <dbReference type="ChEBI" id="CHEBI:30616"/>
        <dbReference type="ChEBI" id="CHEBI:33019"/>
        <dbReference type="ChEBI" id="CHEBI:58165"/>
        <dbReference type="EC" id="4.6.1.1"/>
    </reaction>
</comment>
<dbReference type="Pfam" id="PF00211">
    <property type="entry name" value="Guanylate_cyc"/>
    <property type="match status" value="1"/>
</dbReference>
<dbReference type="SMART" id="SM00364">
    <property type="entry name" value="LRR_BAC"/>
    <property type="match status" value="8"/>
</dbReference>
<dbReference type="SMART" id="SM00365">
    <property type="entry name" value="LRR_SD22"/>
    <property type="match status" value="5"/>
</dbReference>
<dbReference type="InterPro" id="IPR000159">
    <property type="entry name" value="RA_dom"/>
</dbReference>
<dbReference type="PANTHER" id="PTHR48051:SF1">
    <property type="entry name" value="RAS SUPPRESSOR PROTEIN 1"/>
    <property type="match status" value="1"/>
</dbReference>
<dbReference type="AlphaFoldDB" id="A0A4P9YQF3"/>
<keyword evidence="5" id="KW-0677">Repeat</keyword>
<dbReference type="GO" id="GO:0005737">
    <property type="term" value="C:cytoplasm"/>
    <property type="evidence" value="ECO:0007669"/>
    <property type="project" value="TreeGrafter"/>
</dbReference>
<dbReference type="Pfam" id="PF13855">
    <property type="entry name" value="LRR_8"/>
    <property type="match status" value="3"/>
</dbReference>
<dbReference type="SMART" id="SM00044">
    <property type="entry name" value="CYCc"/>
    <property type="match status" value="1"/>
</dbReference>
<dbReference type="CDD" id="cd07302">
    <property type="entry name" value="CHD"/>
    <property type="match status" value="1"/>
</dbReference>
<evidence type="ECO:0000256" key="2">
    <source>
        <dbReference type="ARBA" id="ARBA00021420"/>
    </source>
</evidence>
<dbReference type="EMBL" id="ML004969">
    <property type="protein sequence ID" value="RKP21291.1"/>
    <property type="molecule type" value="Genomic_DNA"/>
</dbReference>
<dbReference type="PROSITE" id="PS51450">
    <property type="entry name" value="LRR"/>
    <property type="match status" value="4"/>
</dbReference>
<evidence type="ECO:0000313" key="11">
    <source>
        <dbReference type="Proteomes" id="UP000281549"/>
    </source>
</evidence>
<dbReference type="InterPro" id="IPR003591">
    <property type="entry name" value="Leu-rich_rpt_typical-subtyp"/>
</dbReference>
<evidence type="ECO:0000259" key="9">
    <source>
        <dbReference type="PROSITE" id="PS50200"/>
    </source>
</evidence>
<dbReference type="Proteomes" id="UP000281549">
    <property type="component" value="Unassembled WGS sequence"/>
</dbReference>
<dbReference type="SMART" id="SM00369">
    <property type="entry name" value="LRR_TYP"/>
    <property type="match status" value="10"/>
</dbReference>
<feature type="region of interest" description="Disordered" evidence="7">
    <location>
        <begin position="1"/>
        <end position="69"/>
    </location>
</feature>
<organism evidence="10 11">
    <name type="scientific">Rozella allomycis (strain CSF55)</name>
    <dbReference type="NCBI Taxonomy" id="988480"/>
    <lineage>
        <taxon>Eukaryota</taxon>
        <taxon>Fungi</taxon>
        <taxon>Fungi incertae sedis</taxon>
        <taxon>Cryptomycota</taxon>
        <taxon>Cryptomycota incertae sedis</taxon>
        <taxon>Rozella</taxon>
    </lineage>
</organism>
<sequence length="1157" mass="130968">MEPTATSNGKMSENIPGSKLTLSTSIKRFLGPKKSISREGTCKNIRDKGSPGNESPKSISSNPDSPRKAKKLFLPNLEQTVKEVESVKIKAISSQFDEYNKNKKSIDSGSPYSPSTLMNWLAPESWMVRPMDGIKGNNNATILSLLGISGTEQVKELKDMRFAACVSRKASLTDDANPDSARKWEIRVFKPATKSTNVQNATYSHTVVKVSIDTTVSDLIISLSRKFNIPDNKRFGLYIQFRGQKKQLDSNDFPIQIQFLLFQSLGYSLSEDDLSQLALEDHSFYFKFIFQELENVTMNSDEIQTTIVGGNMNKVDMSNKKLNLLSVKFYESKFANSIHILNLGGNSLIHFDFLRECKSLVNLFLDGNDLTAIPNTLSYCENIKVMSLQRNNITISSCNVLSSLKELVDLNISCNLFESIPCKFILHIKTLNISNNWLNEIPDEIDLLSNLEVFDVSFNSISFITENICHLNKLRELYLTSNNLSTLPKSIGACPELEILDIRVNQIADISNVFSSEKLKVLKCDYNPIIGVQDSNGQMLSLSFLSLHKTSLTRFNASWNSIKELNISCSKLNELDDSVFSSLLNLEKINLNRNLLSSLPKSLGDLVYLRELSVASNKLSSLPSWIYNLDHLETLDVHHNILKQLPREIWYCRRLWMLNASGNLLSSFPKNPQKVAENKSLSKLDFERDLRDSKAQIPMQPIFLHLSLKELYLGENKLTDDCLDCIAMLKGLEILNLSYNLLDDIGSSLSSLVKLRELYLSGNQLTNAPDDLENLVELKVMMVNHNRLSSLPPEMSKLLKLNILDASWNNLKYNVNNWPYDWNWNVNKELKVLDLSGNHRLEVKPLPNQNDSAIFDDLKKLCILDLNCVKQIPQKLPSERIDLRVRSSLFDDDPVYYSIGETLGPENVFNTWEVVSHNLMNSETKHLWALFKGHKNPNVSKHLIEEMLKSPDCKPILDKEGHLLYKGLSVRMGIHFGTPICQIDDGYNKMDYTGAPVNLASRVMSSADGGQIHISNDAYEEFCESQDKEMLDGIKYVLYDVGLTKLKGFPFPEYLRVIYPENLCYRHQQAMTTSKSTIGVKALSGIFNDPESILKSHHISSLNSIDDKLLEFLNKKFPSPLVESWAKKVQLDPIDSMSDAQLLDAFEELVFHVEVHL</sequence>
<keyword evidence="6" id="KW-0460">Magnesium</keyword>
<dbReference type="Gene3D" id="3.30.70.1230">
    <property type="entry name" value="Nucleotide cyclase"/>
    <property type="match status" value="1"/>
</dbReference>
<dbReference type="Pfam" id="PF23010">
    <property type="entry name" value="RA_3"/>
    <property type="match status" value="1"/>
</dbReference>
<evidence type="ECO:0000256" key="4">
    <source>
        <dbReference type="ARBA" id="ARBA00022723"/>
    </source>
</evidence>
<dbReference type="GO" id="GO:0035556">
    <property type="term" value="P:intracellular signal transduction"/>
    <property type="evidence" value="ECO:0007669"/>
    <property type="project" value="InterPro"/>
</dbReference>
<protein>
    <recommendedName>
        <fullName evidence="2">Adenylate cyclase</fullName>
    </recommendedName>
</protein>
<feature type="compositionally biased region" description="Basic and acidic residues" evidence="7">
    <location>
        <begin position="36"/>
        <end position="49"/>
    </location>
</feature>
<name>A0A4P9YQF3_ROZAC</name>
<feature type="compositionally biased region" description="Polar residues" evidence="7">
    <location>
        <begin position="52"/>
        <end position="64"/>
    </location>
</feature>
<dbReference type="Gene3D" id="3.80.10.10">
    <property type="entry name" value="Ribonuclease Inhibitor"/>
    <property type="match status" value="4"/>
</dbReference>
<evidence type="ECO:0000313" key="10">
    <source>
        <dbReference type="EMBL" id="RKP21291.1"/>
    </source>
</evidence>
<dbReference type="SUPFAM" id="SSF55073">
    <property type="entry name" value="Nucleotide cyclase"/>
    <property type="match status" value="1"/>
</dbReference>
<dbReference type="SUPFAM" id="SSF52058">
    <property type="entry name" value="L domain-like"/>
    <property type="match status" value="2"/>
</dbReference>